<protein>
    <submittedName>
        <fullName evidence="1">Uncharacterized protein</fullName>
    </submittedName>
</protein>
<dbReference type="EMBL" id="BGZK01000041">
    <property type="protein sequence ID" value="GBP10598.1"/>
    <property type="molecule type" value="Genomic_DNA"/>
</dbReference>
<reference evidence="1 2" key="1">
    <citation type="journal article" date="2019" name="Commun. Biol.">
        <title>The bagworm genome reveals a unique fibroin gene that provides high tensile strength.</title>
        <authorList>
            <person name="Kono N."/>
            <person name="Nakamura H."/>
            <person name="Ohtoshi R."/>
            <person name="Tomita M."/>
            <person name="Numata K."/>
            <person name="Arakawa K."/>
        </authorList>
    </citation>
    <scope>NUCLEOTIDE SEQUENCE [LARGE SCALE GENOMIC DNA]</scope>
</reference>
<dbReference type="Proteomes" id="UP000299102">
    <property type="component" value="Unassembled WGS sequence"/>
</dbReference>
<sequence length="153" mass="17043">MRGNCRRGSSDVIASGRKRPIINLPSPSTVPLLLYLTSTPEAAAAVNHAHNGRRKFLRRKTIGHILPGRRPIGSRLPLLPPRPLVHPPRRVIRLGRRRGCDSFASVPSSVVVRHLSADYAKPTAHPFSGRVEWIERRKRVIKRIGLSAPIDID</sequence>
<comment type="caution">
    <text evidence="1">The sequence shown here is derived from an EMBL/GenBank/DDBJ whole genome shotgun (WGS) entry which is preliminary data.</text>
</comment>
<evidence type="ECO:0000313" key="1">
    <source>
        <dbReference type="EMBL" id="GBP10598.1"/>
    </source>
</evidence>
<proteinExistence type="predicted"/>
<dbReference type="AlphaFoldDB" id="A0A4C1TAU6"/>
<gene>
    <name evidence="1" type="ORF">EVAR_76423_1</name>
</gene>
<keyword evidence="2" id="KW-1185">Reference proteome</keyword>
<accession>A0A4C1TAU6</accession>
<organism evidence="1 2">
    <name type="scientific">Eumeta variegata</name>
    <name type="common">Bagworm moth</name>
    <name type="synonym">Eumeta japonica</name>
    <dbReference type="NCBI Taxonomy" id="151549"/>
    <lineage>
        <taxon>Eukaryota</taxon>
        <taxon>Metazoa</taxon>
        <taxon>Ecdysozoa</taxon>
        <taxon>Arthropoda</taxon>
        <taxon>Hexapoda</taxon>
        <taxon>Insecta</taxon>
        <taxon>Pterygota</taxon>
        <taxon>Neoptera</taxon>
        <taxon>Endopterygota</taxon>
        <taxon>Lepidoptera</taxon>
        <taxon>Glossata</taxon>
        <taxon>Ditrysia</taxon>
        <taxon>Tineoidea</taxon>
        <taxon>Psychidae</taxon>
        <taxon>Oiketicinae</taxon>
        <taxon>Eumeta</taxon>
    </lineage>
</organism>
<evidence type="ECO:0000313" key="2">
    <source>
        <dbReference type="Proteomes" id="UP000299102"/>
    </source>
</evidence>
<name>A0A4C1TAU6_EUMVA</name>